<accession>A0A6L9W1K1</accession>
<evidence type="ECO:0000259" key="7">
    <source>
        <dbReference type="Pfam" id="PF14833"/>
    </source>
</evidence>
<keyword evidence="3" id="KW-0520">NAD</keyword>
<feature type="region of interest" description="Disordered" evidence="5">
    <location>
        <begin position="279"/>
        <end position="302"/>
    </location>
</feature>
<dbReference type="InterPro" id="IPR029154">
    <property type="entry name" value="HIBADH-like_NADP-bd"/>
</dbReference>
<dbReference type="Pfam" id="PF03446">
    <property type="entry name" value="NAD_binding_2"/>
    <property type="match status" value="1"/>
</dbReference>
<dbReference type="GO" id="GO:0016491">
    <property type="term" value="F:oxidoreductase activity"/>
    <property type="evidence" value="ECO:0007669"/>
    <property type="project" value="UniProtKB-KW"/>
</dbReference>
<reference evidence="8 9" key="1">
    <citation type="submission" date="2019-12" db="EMBL/GenBank/DDBJ databases">
        <title>the WGS of Blastococcus saxobsidens 67B17.</title>
        <authorList>
            <person name="Jiang Z."/>
        </authorList>
    </citation>
    <scope>NUCLEOTIDE SEQUENCE [LARGE SCALE GENOMIC DNA]</scope>
    <source>
        <strain evidence="8 9">67B17</strain>
    </source>
</reference>
<dbReference type="Proteomes" id="UP000479241">
    <property type="component" value="Unassembled WGS sequence"/>
</dbReference>
<evidence type="ECO:0000256" key="3">
    <source>
        <dbReference type="ARBA" id="ARBA00023027"/>
    </source>
</evidence>
<keyword evidence="2" id="KW-0560">Oxidoreductase</keyword>
<dbReference type="InterPro" id="IPR015815">
    <property type="entry name" value="HIBADH-related"/>
</dbReference>
<dbReference type="Gene3D" id="3.40.50.720">
    <property type="entry name" value="NAD(P)-binding Rossmann-like Domain"/>
    <property type="match status" value="1"/>
</dbReference>
<dbReference type="Gene3D" id="1.10.1040.10">
    <property type="entry name" value="N-(1-d-carboxylethyl)-l-norvaline Dehydrogenase, domain 2"/>
    <property type="match status" value="1"/>
</dbReference>
<dbReference type="PANTHER" id="PTHR43060">
    <property type="entry name" value="3-HYDROXYISOBUTYRATE DEHYDROGENASE-LIKE 1, MITOCHONDRIAL-RELATED"/>
    <property type="match status" value="1"/>
</dbReference>
<dbReference type="InterPro" id="IPR013328">
    <property type="entry name" value="6PGD_dom2"/>
</dbReference>
<dbReference type="PIRSF" id="PIRSF000103">
    <property type="entry name" value="HIBADH"/>
    <property type="match status" value="1"/>
</dbReference>
<dbReference type="Pfam" id="PF14833">
    <property type="entry name" value="NAD_binding_11"/>
    <property type="match status" value="1"/>
</dbReference>
<dbReference type="InterPro" id="IPR006115">
    <property type="entry name" value="6PGDH_NADP-bd"/>
</dbReference>
<sequence length="302" mass="30553">MGAPMARRHAAHFDTVLSDADPAVATALAEELGCRALATPAELPDDVDAVVLMLPDSRVVETVLLTDGLLGRLPAGSLVVDMGSSEPASTRRLAADARARGVGYVDAPVSGGVARAVTGELSIMVGGDPEDVERARPHLEPLGGSVLVVGGAGTGHAAKALNNLLSASNLAAAAEVLTVAAGSGIAPEVMVEVLNASTGRSQATEVKYPKHVLTGSYDSGFAMDLMIKDLGIARSLGTAQGASTPVTDAAFAAAVAAREALGGPGLDHTEVARHYESVNRVSLRSGTGDRQAPPATDDEETP</sequence>
<organism evidence="8 9">
    <name type="scientific">Blastococcus saxobsidens</name>
    <dbReference type="NCBI Taxonomy" id="138336"/>
    <lineage>
        <taxon>Bacteria</taxon>
        <taxon>Bacillati</taxon>
        <taxon>Actinomycetota</taxon>
        <taxon>Actinomycetes</taxon>
        <taxon>Geodermatophilales</taxon>
        <taxon>Geodermatophilaceae</taxon>
        <taxon>Blastococcus</taxon>
    </lineage>
</organism>
<protein>
    <submittedName>
        <fullName evidence="8">NAD(P)-dependent oxidoreductase</fullName>
    </submittedName>
</protein>
<feature type="domain" description="6-phosphogluconate dehydrogenase NADP-binding" evidence="6">
    <location>
        <begin position="1"/>
        <end position="150"/>
    </location>
</feature>
<dbReference type="GO" id="GO:0051287">
    <property type="term" value="F:NAD binding"/>
    <property type="evidence" value="ECO:0007669"/>
    <property type="project" value="InterPro"/>
</dbReference>
<dbReference type="InterPro" id="IPR036291">
    <property type="entry name" value="NAD(P)-bd_dom_sf"/>
</dbReference>
<dbReference type="EMBL" id="JAAGWG010000009">
    <property type="protein sequence ID" value="NEK85619.1"/>
    <property type="molecule type" value="Genomic_DNA"/>
</dbReference>
<evidence type="ECO:0000256" key="5">
    <source>
        <dbReference type="SAM" id="MobiDB-lite"/>
    </source>
</evidence>
<evidence type="ECO:0000259" key="6">
    <source>
        <dbReference type="Pfam" id="PF03446"/>
    </source>
</evidence>
<name>A0A6L9W1K1_9ACTN</name>
<evidence type="ECO:0000256" key="2">
    <source>
        <dbReference type="ARBA" id="ARBA00023002"/>
    </source>
</evidence>
<gene>
    <name evidence="8" type="ORF">GCU60_07570</name>
</gene>
<evidence type="ECO:0000256" key="1">
    <source>
        <dbReference type="ARBA" id="ARBA00009080"/>
    </source>
</evidence>
<feature type="active site" evidence="4">
    <location>
        <position position="159"/>
    </location>
</feature>
<dbReference type="PANTHER" id="PTHR43060:SF15">
    <property type="entry name" value="3-HYDROXYISOBUTYRATE DEHYDROGENASE-LIKE 1, MITOCHONDRIAL-RELATED"/>
    <property type="match status" value="1"/>
</dbReference>
<dbReference type="SUPFAM" id="SSF48179">
    <property type="entry name" value="6-phosphogluconate dehydrogenase C-terminal domain-like"/>
    <property type="match status" value="1"/>
</dbReference>
<dbReference type="InterPro" id="IPR008927">
    <property type="entry name" value="6-PGluconate_DH-like_C_sf"/>
</dbReference>
<comment type="similarity">
    <text evidence="1">Belongs to the HIBADH-related family.</text>
</comment>
<dbReference type="SUPFAM" id="SSF51735">
    <property type="entry name" value="NAD(P)-binding Rossmann-fold domains"/>
    <property type="match status" value="1"/>
</dbReference>
<dbReference type="GO" id="GO:0050661">
    <property type="term" value="F:NADP binding"/>
    <property type="evidence" value="ECO:0007669"/>
    <property type="project" value="InterPro"/>
</dbReference>
<proteinExistence type="inferred from homology"/>
<evidence type="ECO:0000256" key="4">
    <source>
        <dbReference type="PIRSR" id="PIRSR000103-1"/>
    </source>
</evidence>
<evidence type="ECO:0000313" key="8">
    <source>
        <dbReference type="EMBL" id="NEK85619.1"/>
    </source>
</evidence>
<comment type="caution">
    <text evidence="8">The sequence shown here is derived from an EMBL/GenBank/DDBJ whole genome shotgun (WGS) entry which is preliminary data.</text>
</comment>
<evidence type="ECO:0000313" key="9">
    <source>
        <dbReference type="Proteomes" id="UP000479241"/>
    </source>
</evidence>
<dbReference type="AlphaFoldDB" id="A0A6L9W1K1"/>
<feature type="domain" description="3-hydroxyisobutyrate dehydrogenase-like NAD-binding" evidence="7">
    <location>
        <begin position="153"/>
        <end position="275"/>
    </location>
</feature>